<gene>
    <name evidence="1" type="ORF">SAMN06296378_2094</name>
</gene>
<evidence type="ECO:0000313" key="1">
    <source>
        <dbReference type="EMBL" id="SOE69923.1"/>
    </source>
</evidence>
<organism evidence="1 2">
    <name type="scientific">Salinibacterium xinjiangense</name>
    <dbReference type="NCBI Taxonomy" id="386302"/>
    <lineage>
        <taxon>Bacteria</taxon>
        <taxon>Bacillati</taxon>
        <taxon>Actinomycetota</taxon>
        <taxon>Actinomycetes</taxon>
        <taxon>Micrococcales</taxon>
        <taxon>Microbacteriaceae</taxon>
        <taxon>Salinibacterium</taxon>
    </lineage>
</organism>
<protein>
    <submittedName>
        <fullName evidence="1">Uncharacterized protein</fullName>
    </submittedName>
</protein>
<accession>A0A2C8ZW17</accession>
<dbReference type="AlphaFoldDB" id="A0A2C8ZW17"/>
<proteinExistence type="predicted"/>
<keyword evidence="2" id="KW-1185">Reference proteome</keyword>
<reference evidence="1 2" key="1">
    <citation type="submission" date="2017-09" db="EMBL/GenBank/DDBJ databases">
        <authorList>
            <person name="Ehlers B."/>
            <person name="Leendertz F.H."/>
        </authorList>
    </citation>
    <scope>NUCLEOTIDE SEQUENCE [LARGE SCALE GENOMIC DNA]</scope>
    <source>
        <strain evidence="1 2">CGMCC 1.05381</strain>
    </source>
</reference>
<name>A0A2C8ZW17_9MICO</name>
<evidence type="ECO:0000313" key="2">
    <source>
        <dbReference type="Proteomes" id="UP000219440"/>
    </source>
</evidence>
<dbReference type="EMBL" id="OCST01000004">
    <property type="protein sequence ID" value="SOE69923.1"/>
    <property type="molecule type" value="Genomic_DNA"/>
</dbReference>
<sequence>MVAMTTDIVSYPDNRLIRDNDVRRNQHQVDDDPGVPAVSGAVSAVMFSVVMELSIRKILPTNSGRVARIPAGPEVYVVDIVFYGQTISSPPGAG</sequence>
<dbReference type="Proteomes" id="UP000219440">
    <property type="component" value="Unassembled WGS sequence"/>
</dbReference>